<dbReference type="PANTHER" id="PTHR34427:SF5">
    <property type="entry name" value="DUF4283 DOMAIN-CONTAINING PROTEIN"/>
    <property type="match status" value="1"/>
</dbReference>
<reference evidence="1 2" key="1">
    <citation type="journal article" date="2018" name="PLoS Genet.">
        <title>Population sequencing reveals clonal diversity and ancestral inbreeding in the grapevine cultivar Chardonnay.</title>
        <authorList>
            <person name="Roach M.J."/>
            <person name="Johnson D.L."/>
            <person name="Bohlmann J."/>
            <person name="van Vuuren H.J."/>
            <person name="Jones S.J."/>
            <person name="Pretorius I.S."/>
            <person name="Schmidt S.A."/>
            <person name="Borneman A.R."/>
        </authorList>
    </citation>
    <scope>NUCLEOTIDE SEQUENCE [LARGE SCALE GENOMIC DNA]</scope>
    <source>
        <strain evidence="2">cv. Chardonnay</strain>
        <tissue evidence="1">Leaf</tissue>
    </source>
</reference>
<comment type="caution">
    <text evidence="1">The sequence shown here is derived from an EMBL/GenBank/DDBJ whole genome shotgun (WGS) entry which is preliminary data.</text>
</comment>
<evidence type="ECO:0000313" key="1">
    <source>
        <dbReference type="EMBL" id="RVW71875.1"/>
    </source>
</evidence>
<proteinExistence type="predicted"/>
<dbReference type="Proteomes" id="UP000288805">
    <property type="component" value="Unassembled WGS sequence"/>
</dbReference>
<organism evidence="1 2">
    <name type="scientific">Vitis vinifera</name>
    <name type="common">Grape</name>
    <dbReference type="NCBI Taxonomy" id="29760"/>
    <lineage>
        <taxon>Eukaryota</taxon>
        <taxon>Viridiplantae</taxon>
        <taxon>Streptophyta</taxon>
        <taxon>Embryophyta</taxon>
        <taxon>Tracheophyta</taxon>
        <taxon>Spermatophyta</taxon>
        <taxon>Magnoliopsida</taxon>
        <taxon>eudicotyledons</taxon>
        <taxon>Gunneridae</taxon>
        <taxon>Pentapetalae</taxon>
        <taxon>rosids</taxon>
        <taxon>Vitales</taxon>
        <taxon>Vitaceae</taxon>
        <taxon>Viteae</taxon>
        <taxon>Vitis</taxon>
    </lineage>
</organism>
<evidence type="ECO:0000313" key="2">
    <source>
        <dbReference type="Proteomes" id="UP000288805"/>
    </source>
</evidence>
<dbReference type="EMBL" id="QGNW01000427">
    <property type="protein sequence ID" value="RVW71875.1"/>
    <property type="molecule type" value="Genomic_DNA"/>
</dbReference>
<dbReference type="PANTHER" id="PTHR34427">
    <property type="entry name" value="DUF4283 DOMAIN PROTEIN"/>
    <property type="match status" value="1"/>
</dbReference>
<name>A0A438GI53_VITVI</name>
<protein>
    <submittedName>
        <fullName evidence="1">Uncharacterized protein</fullName>
    </submittedName>
</protein>
<sequence length="187" mass="20516">MDASHWLLKGNLSVAVLGRDSCLNLRHQDSFANEAWVRVVGLPLHLWSREVFKRIDDGCGGFVAVDEDIDSLTELQWAQILVKHAVVSTGRNYRGAFLGKEKKRGEVHALLALGVKGRRLERKAETRISVGLTRAALLLEALESGCDEGGVFRGLASVDGEEEQNPLSIILADGRSGKMASKGERLW</sequence>
<gene>
    <name evidence="1" type="ORF">CK203_058388</name>
</gene>
<accession>A0A438GI53</accession>
<dbReference type="AlphaFoldDB" id="A0A438GI53"/>